<sequence length="287" mass="32269">MFSHLTPKGAVIPYSVCLDSVGNIWVASKGGLFKLDKTGKNVLTERRNLFPKKMAPYPQVVAYENKIVYVLTEDQEGTAEFRILDLDGNIEHEQFIDGKIQSLAINNKGEIFMTKQPAKGADEFFIYKTTMDCPLGWEELVSSDDLCFQSLCAFDSKTLVVATCSAPLNMYSKQAIKLIDSNTGKILHSFSSMGKDEGQIYFPRSIQRYKDDILMMDKTGKFQRFDLNGKLLEVSARIDAYIANGFIINGDEALIVCSGIVLDEEGHSLCDDWLELIKLDGSWWPRN</sequence>
<dbReference type="WBParaSite" id="ACRNAN_scaffold8697.g19567.t1">
    <property type="protein sequence ID" value="ACRNAN_scaffold8697.g19567.t1"/>
    <property type="gene ID" value="ACRNAN_scaffold8697.g19567"/>
</dbReference>
<proteinExistence type="predicted"/>
<reference evidence="2" key="1">
    <citation type="submission" date="2022-11" db="UniProtKB">
        <authorList>
            <consortium name="WormBaseParasite"/>
        </authorList>
    </citation>
    <scope>IDENTIFICATION</scope>
</reference>
<protein>
    <submittedName>
        <fullName evidence="2">Uncharacterized protein</fullName>
    </submittedName>
</protein>
<evidence type="ECO:0000313" key="1">
    <source>
        <dbReference type="Proteomes" id="UP000887540"/>
    </source>
</evidence>
<evidence type="ECO:0000313" key="2">
    <source>
        <dbReference type="WBParaSite" id="ACRNAN_scaffold8697.g19567.t1"/>
    </source>
</evidence>
<name>A0A914EJ41_9BILA</name>
<dbReference type="Proteomes" id="UP000887540">
    <property type="component" value="Unplaced"/>
</dbReference>
<dbReference type="SUPFAM" id="SSF101898">
    <property type="entry name" value="NHL repeat"/>
    <property type="match status" value="1"/>
</dbReference>
<accession>A0A914EJ41</accession>
<organism evidence="1 2">
    <name type="scientific">Acrobeloides nanus</name>
    <dbReference type="NCBI Taxonomy" id="290746"/>
    <lineage>
        <taxon>Eukaryota</taxon>
        <taxon>Metazoa</taxon>
        <taxon>Ecdysozoa</taxon>
        <taxon>Nematoda</taxon>
        <taxon>Chromadorea</taxon>
        <taxon>Rhabditida</taxon>
        <taxon>Tylenchina</taxon>
        <taxon>Cephalobomorpha</taxon>
        <taxon>Cephaloboidea</taxon>
        <taxon>Cephalobidae</taxon>
        <taxon>Acrobeloides</taxon>
    </lineage>
</organism>
<dbReference type="AlphaFoldDB" id="A0A914EJ41"/>
<keyword evidence="1" id="KW-1185">Reference proteome</keyword>